<evidence type="ECO:0000256" key="1">
    <source>
        <dbReference type="ARBA" id="ARBA00005703"/>
    </source>
</evidence>
<dbReference type="PANTHER" id="PTHR12290">
    <property type="entry name" value="CORNICHON-RELATED"/>
    <property type="match status" value="1"/>
</dbReference>
<sequence>MEEELMQFLSQDVGEERVDGGEIEEFINNHKEKRGVVVVTSGGTRVPLERHPVRFIDNFSTGRRGSSSADHFMANDMAVIFLHRKDSLQPRKHDNLLKVEFVTVWEYLRYLRICSKAVAVLGSRALLYLAAAVSDFYLPLERMPEHKMESHTDELVLHLKRVPKTLHLVTSLWSPQAFVVTFKLETDSSKLREKVGKSFEDNQQSLVVANLLGSRAFSVVLFDRSMEGESVETHDEPIEKLIVNAILLKYNKFNN</sequence>
<evidence type="ECO:0000313" key="4">
    <source>
        <dbReference type="RefSeq" id="XP_029654818.1"/>
    </source>
</evidence>
<dbReference type="Proteomes" id="UP000515154">
    <property type="component" value="Unplaced"/>
</dbReference>
<dbReference type="GO" id="GO:0003824">
    <property type="term" value="F:catalytic activity"/>
    <property type="evidence" value="ECO:0007669"/>
    <property type="project" value="UniProtKB-ARBA"/>
</dbReference>
<organism evidence="3 4">
    <name type="scientific">Octopus sinensis</name>
    <name type="common">East Asian common octopus</name>
    <dbReference type="NCBI Taxonomy" id="2607531"/>
    <lineage>
        <taxon>Eukaryota</taxon>
        <taxon>Metazoa</taxon>
        <taxon>Spiralia</taxon>
        <taxon>Lophotrochozoa</taxon>
        <taxon>Mollusca</taxon>
        <taxon>Cephalopoda</taxon>
        <taxon>Coleoidea</taxon>
        <taxon>Octopodiformes</taxon>
        <taxon>Octopoda</taxon>
        <taxon>Incirrata</taxon>
        <taxon>Octopodidae</taxon>
        <taxon>Octopus</taxon>
    </lineage>
</organism>
<dbReference type="InterPro" id="IPR007085">
    <property type="entry name" value="DNA/pantothenate-metab_flavo_C"/>
</dbReference>
<keyword evidence="3" id="KW-1185">Reference proteome</keyword>
<name>A0A6P7TST1_9MOLL</name>
<gene>
    <name evidence="4" type="primary">LOC115228358</name>
</gene>
<dbReference type="Gene3D" id="3.40.50.10300">
    <property type="entry name" value="CoaB-like"/>
    <property type="match status" value="1"/>
</dbReference>
<dbReference type="GO" id="GO:0015937">
    <property type="term" value="P:coenzyme A biosynthetic process"/>
    <property type="evidence" value="ECO:0007669"/>
    <property type="project" value="UniProtKB-ARBA"/>
</dbReference>
<dbReference type="SUPFAM" id="SSF102645">
    <property type="entry name" value="CoaB-like"/>
    <property type="match status" value="1"/>
</dbReference>
<accession>A0A6P7TST1</accession>
<dbReference type="Pfam" id="PF04127">
    <property type="entry name" value="DFP"/>
    <property type="match status" value="1"/>
</dbReference>
<dbReference type="InterPro" id="IPR035929">
    <property type="entry name" value="CoaB-like_sf"/>
</dbReference>
<protein>
    <submittedName>
        <fullName evidence="4">Phosphopantothenate--cysteine ligase-like</fullName>
    </submittedName>
</protein>
<comment type="similarity">
    <text evidence="1">Belongs to the PPC synthetase family.</text>
</comment>
<feature type="domain" description="DNA/pantothenate metabolism flavoprotein C-terminal" evidence="2">
    <location>
        <begin position="37"/>
        <end position="213"/>
    </location>
</feature>
<reference evidence="4" key="1">
    <citation type="submission" date="2025-08" db="UniProtKB">
        <authorList>
            <consortium name="RefSeq"/>
        </authorList>
    </citation>
    <scope>IDENTIFICATION</scope>
</reference>
<evidence type="ECO:0000259" key="2">
    <source>
        <dbReference type="Pfam" id="PF04127"/>
    </source>
</evidence>
<dbReference type="RefSeq" id="XP_029654818.1">
    <property type="nucleotide sequence ID" value="XM_029798958.1"/>
</dbReference>
<evidence type="ECO:0000313" key="3">
    <source>
        <dbReference type="Proteomes" id="UP000515154"/>
    </source>
</evidence>
<proteinExistence type="inferred from homology"/>
<dbReference type="AlphaFoldDB" id="A0A6P7TST1"/>
<dbReference type="KEGG" id="osn:115228358"/>